<evidence type="ECO:0000256" key="4">
    <source>
        <dbReference type="ARBA" id="ARBA00022741"/>
    </source>
</evidence>
<dbReference type="HAMAP" id="MF_00920">
    <property type="entry name" value="FtsY"/>
    <property type="match status" value="1"/>
</dbReference>
<feature type="domain" description="AAA+ ATPase" evidence="12">
    <location>
        <begin position="246"/>
        <end position="393"/>
    </location>
</feature>
<keyword evidence="8 10" id="KW-0675">Receptor</keyword>
<dbReference type="EMBL" id="JACIEQ010000004">
    <property type="protein sequence ID" value="MBB4023023.1"/>
    <property type="molecule type" value="Genomic_DNA"/>
</dbReference>
<evidence type="ECO:0000313" key="15">
    <source>
        <dbReference type="EMBL" id="MBB4023023.1"/>
    </source>
</evidence>
<feature type="compositionally biased region" description="Acidic residues" evidence="11">
    <location>
        <begin position="69"/>
        <end position="81"/>
    </location>
</feature>
<dbReference type="FunFam" id="3.40.50.300:FF:000053">
    <property type="entry name" value="Signal recognition particle receptor FtsY"/>
    <property type="match status" value="1"/>
</dbReference>
<accession>A0A840CDU8</accession>
<evidence type="ECO:0000259" key="12">
    <source>
        <dbReference type="SMART" id="SM00382"/>
    </source>
</evidence>
<dbReference type="RefSeq" id="WP_054539338.1">
    <property type="nucleotide sequence ID" value="NZ_JACIEQ010000004.1"/>
</dbReference>
<comment type="subcellular location">
    <subcellularLocation>
        <location evidence="1">Cell inner membrane</location>
        <topology evidence="1">Peripheral membrane protein</topology>
        <orientation evidence="1">Cytoplasmic side</orientation>
    </subcellularLocation>
    <subcellularLocation>
        <location evidence="10">Cell membrane</location>
        <topology evidence="10">Peripheral membrane protein</topology>
        <orientation evidence="10">Cytoplasmic side</orientation>
    </subcellularLocation>
    <subcellularLocation>
        <location evidence="10">Cytoplasm</location>
    </subcellularLocation>
</comment>
<dbReference type="GO" id="GO:0005886">
    <property type="term" value="C:plasma membrane"/>
    <property type="evidence" value="ECO:0007669"/>
    <property type="project" value="UniProtKB-SubCell"/>
</dbReference>
<dbReference type="SMART" id="SM00963">
    <property type="entry name" value="SRP54_N"/>
    <property type="match status" value="1"/>
</dbReference>
<keyword evidence="6 10" id="KW-0342">GTP-binding</keyword>
<evidence type="ECO:0000259" key="14">
    <source>
        <dbReference type="SMART" id="SM00963"/>
    </source>
</evidence>
<dbReference type="SMART" id="SM00382">
    <property type="entry name" value="AAA"/>
    <property type="match status" value="1"/>
</dbReference>
<dbReference type="Proteomes" id="UP000585681">
    <property type="component" value="Unassembled WGS sequence"/>
</dbReference>
<gene>
    <name evidence="10" type="primary">ftsY</name>
    <name evidence="15" type="ORF">GGR17_002845</name>
</gene>
<comment type="caution">
    <text evidence="15">The sequence shown here is derived from an EMBL/GenBank/DDBJ whole genome shotgun (WGS) entry which is preliminary data.</text>
</comment>
<dbReference type="InterPro" id="IPR003593">
    <property type="entry name" value="AAA+_ATPase"/>
</dbReference>
<evidence type="ECO:0000256" key="2">
    <source>
        <dbReference type="ARBA" id="ARBA00022475"/>
    </source>
</evidence>
<keyword evidence="7 10" id="KW-0472">Membrane</keyword>
<dbReference type="InterPro" id="IPR013822">
    <property type="entry name" value="Signal_recog_particl_SRP54_hlx"/>
</dbReference>
<evidence type="ECO:0000256" key="8">
    <source>
        <dbReference type="ARBA" id="ARBA00023170"/>
    </source>
</evidence>
<proteinExistence type="inferred from homology"/>
<dbReference type="GO" id="GO:0005525">
    <property type="term" value="F:GTP binding"/>
    <property type="evidence" value="ECO:0007669"/>
    <property type="project" value="UniProtKB-UniRule"/>
</dbReference>
<feature type="binding site" evidence="10">
    <location>
        <begin position="254"/>
        <end position="261"/>
    </location>
    <ligand>
        <name>GTP</name>
        <dbReference type="ChEBI" id="CHEBI:37565"/>
    </ligand>
</feature>
<dbReference type="InterPro" id="IPR036225">
    <property type="entry name" value="SRP/SRP_N"/>
</dbReference>
<feature type="binding site" evidence="10">
    <location>
        <begin position="400"/>
        <end position="403"/>
    </location>
    <ligand>
        <name>GTP</name>
        <dbReference type="ChEBI" id="CHEBI:37565"/>
    </ligand>
</feature>
<dbReference type="GO" id="GO:0006614">
    <property type="term" value="P:SRP-dependent cotranslational protein targeting to membrane"/>
    <property type="evidence" value="ECO:0007669"/>
    <property type="project" value="InterPro"/>
</dbReference>
<keyword evidence="16" id="KW-1185">Reference proteome</keyword>
<reference evidence="15" key="1">
    <citation type="submission" date="2020-08" db="EMBL/GenBank/DDBJ databases">
        <title>Genomic Encyclopedia of Type Strains, Phase IV (KMG-IV): sequencing the most valuable type-strain genomes for metagenomic binning, comparative biology and taxonomic classification.</title>
        <authorList>
            <person name="Goeker M."/>
        </authorList>
    </citation>
    <scope>NUCLEOTIDE SEQUENCE [LARGE SCALE GENOMIC DNA]</scope>
    <source>
        <strain evidence="15">DSM 105040</strain>
    </source>
</reference>
<dbReference type="SUPFAM" id="SSF52540">
    <property type="entry name" value="P-loop containing nucleoside triphosphate hydrolases"/>
    <property type="match status" value="1"/>
</dbReference>
<evidence type="ECO:0000256" key="1">
    <source>
        <dbReference type="ARBA" id="ARBA00004515"/>
    </source>
</evidence>
<evidence type="ECO:0000256" key="3">
    <source>
        <dbReference type="ARBA" id="ARBA00022490"/>
    </source>
</evidence>
<dbReference type="Pfam" id="PF02881">
    <property type="entry name" value="SRP54_N"/>
    <property type="match status" value="1"/>
</dbReference>
<dbReference type="PANTHER" id="PTHR43134">
    <property type="entry name" value="SIGNAL RECOGNITION PARTICLE RECEPTOR SUBUNIT ALPHA"/>
    <property type="match status" value="1"/>
</dbReference>
<dbReference type="InterPro" id="IPR000897">
    <property type="entry name" value="SRP54_GTPase_dom"/>
</dbReference>
<evidence type="ECO:0000256" key="9">
    <source>
        <dbReference type="ARBA" id="ARBA00048027"/>
    </source>
</evidence>
<comment type="subunit">
    <text evidence="10">Part of the signal recognition particle protein translocation system, which is composed of SRP and FtsY. SRP is a ribonucleoprotein composed of Ffh and a 4.5S RNA molecule.</text>
</comment>
<evidence type="ECO:0000256" key="6">
    <source>
        <dbReference type="ARBA" id="ARBA00023134"/>
    </source>
</evidence>
<evidence type="ECO:0000256" key="7">
    <source>
        <dbReference type="ARBA" id="ARBA00023136"/>
    </source>
</evidence>
<dbReference type="GO" id="GO:0005047">
    <property type="term" value="F:signal recognition particle binding"/>
    <property type="evidence" value="ECO:0007669"/>
    <property type="project" value="TreeGrafter"/>
</dbReference>
<dbReference type="Gene3D" id="1.20.120.140">
    <property type="entry name" value="Signal recognition particle SRP54, nucleotide-binding domain"/>
    <property type="match status" value="1"/>
</dbReference>
<dbReference type="CDD" id="cd17874">
    <property type="entry name" value="FtsY"/>
    <property type="match status" value="1"/>
</dbReference>
<keyword evidence="5 10" id="KW-0378">Hydrolase</keyword>
<keyword evidence="4 10" id="KW-0547">Nucleotide-binding</keyword>
<dbReference type="InterPro" id="IPR004390">
    <property type="entry name" value="SR_rcpt_FtsY"/>
</dbReference>
<comment type="function">
    <text evidence="10">Involved in targeting and insertion of nascent membrane proteins into the cytoplasmic membrane. Acts as a receptor for the complex formed by the signal recognition particle (SRP) and the ribosome-nascent chain (RNC). Interaction with SRP-RNC leads to the transfer of the RNC complex to the Sec translocase for insertion into the membrane, the hydrolysis of GTP by both Ffh and FtsY, and the dissociation of the SRP-FtsY complex into the individual components.</text>
</comment>
<name>A0A840CDU8_9RHOB</name>
<feature type="domain" description="Signal recognition particle SRP54 helical bundle" evidence="14">
    <location>
        <begin position="159"/>
        <end position="233"/>
    </location>
</feature>
<dbReference type="PANTHER" id="PTHR43134:SF1">
    <property type="entry name" value="SIGNAL RECOGNITION PARTICLE RECEPTOR SUBUNIT ALPHA"/>
    <property type="match status" value="1"/>
</dbReference>
<feature type="region of interest" description="Disordered" evidence="11">
    <location>
        <begin position="29"/>
        <end position="116"/>
    </location>
</feature>
<dbReference type="Gene3D" id="3.40.50.300">
    <property type="entry name" value="P-loop containing nucleotide triphosphate hydrolases"/>
    <property type="match status" value="1"/>
</dbReference>
<evidence type="ECO:0000256" key="10">
    <source>
        <dbReference type="HAMAP-Rule" id="MF_00920"/>
    </source>
</evidence>
<evidence type="ECO:0000259" key="13">
    <source>
        <dbReference type="SMART" id="SM00962"/>
    </source>
</evidence>
<dbReference type="InterPro" id="IPR042101">
    <property type="entry name" value="SRP54_N_sf"/>
</dbReference>
<dbReference type="AlphaFoldDB" id="A0A840CDU8"/>
<protein>
    <recommendedName>
        <fullName evidence="10">Signal recognition particle receptor FtsY</fullName>
        <shortName evidence="10">SRP receptor</shortName>
        <ecNumber evidence="10">3.6.5.4</ecNumber>
    </recommendedName>
</protein>
<dbReference type="GO" id="GO:0003924">
    <property type="term" value="F:GTPase activity"/>
    <property type="evidence" value="ECO:0007669"/>
    <property type="project" value="UniProtKB-UniRule"/>
</dbReference>
<evidence type="ECO:0000313" key="16">
    <source>
        <dbReference type="Proteomes" id="UP000585681"/>
    </source>
</evidence>
<feature type="compositionally biased region" description="Pro residues" evidence="11">
    <location>
        <begin position="44"/>
        <end position="68"/>
    </location>
</feature>
<evidence type="ECO:0000256" key="11">
    <source>
        <dbReference type="SAM" id="MobiDB-lite"/>
    </source>
</evidence>
<dbReference type="Pfam" id="PF00448">
    <property type="entry name" value="SRP54"/>
    <property type="match status" value="1"/>
</dbReference>
<dbReference type="SUPFAM" id="SSF47364">
    <property type="entry name" value="Domain of the SRP/SRP receptor G-proteins"/>
    <property type="match status" value="1"/>
</dbReference>
<feature type="compositionally biased region" description="Pro residues" evidence="11">
    <location>
        <begin position="82"/>
        <end position="109"/>
    </location>
</feature>
<comment type="catalytic activity">
    <reaction evidence="9 10">
        <text>GTP + H2O = GDP + phosphate + H(+)</text>
        <dbReference type="Rhea" id="RHEA:19669"/>
        <dbReference type="ChEBI" id="CHEBI:15377"/>
        <dbReference type="ChEBI" id="CHEBI:15378"/>
        <dbReference type="ChEBI" id="CHEBI:37565"/>
        <dbReference type="ChEBI" id="CHEBI:43474"/>
        <dbReference type="ChEBI" id="CHEBI:58189"/>
        <dbReference type="EC" id="3.6.5.4"/>
    </reaction>
</comment>
<feature type="binding site" evidence="10">
    <location>
        <begin position="336"/>
        <end position="340"/>
    </location>
    <ligand>
        <name>GTP</name>
        <dbReference type="ChEBI" id="CHEBI:37565"/>
    </ligand>
</feature>
<dbReference type="EC" id="3.6.5.4" evidence="10"/>
<dbReference type="NCBIfam" id="TIGR00064">
    <property type="entry name" value="ftsY"/>
    <property type="match status" value="1"/>
</dbReference>
<evidence type="ECO:0000256" key="5">
    <source>
        <dbReference type="ARBA" id="ARBA00022801"/>
    </source>
</evidence>
<sequence>MAFFKKLKDRMFKSSSKIEEGLEAIVDAGGEEEVRAASGQQEPAPEPLPIPQPEPEPEPAPEPAPVPEPEPEPAPEPEPQPEPEPVPLPMPEPPRPLTEPEPEPEPLNVPVPGDDQVETEVPLEAPVEPDLYPDETPQEIPTYTPGGVEISAEARTPGFLGRLLGRGAEPVVVKRRVLDDDMLESLEELLITADMGVDTALRVTANMAEGRFGRKLSVDEIKGLLATEIARIMDPVARPLPLYPTKPQVVLVVGVNGSGKTTTIGKLASQFKAAGKKVVIAAGDTFRAAAVEQLQVWGDRAGVPVLTAPEGSDPASLAFDAMTKAQEEGADLLLIDTAGRLQNRQDLMEELSKIVRVIRKKDPDAPHNTLLVLDATTGQNALRQVETFQKLADVTGLVMTKLDGTAKGGVLVALADRFGLPIHAIGVGEQIDDLAPFDPEEFANALAGVDA</sequence>
<dbReference type="InterPro" id="IPR027417">
    <property type="entry name" value="P-loop_NTPase"/>
</dbReference>
<dbReference type="SMART" id="SM00962">
    <property type="entry name" value="SRP54"/>
    <property type="match status" value="1"/>
</dbReference>
<feature type="domain" description="SRP54-type proteins GTP-binding" evidence="13">
    <location>
        <begin position="247"/>
        <end position="448"/>
    </location>
</feature>
<dbReference type="GO" id="GO:0005737">
    <property type="term" value="C:cytoplasm"/>
    <property type="evidence" value="ECO:0007669"/>
    <property type="project" value="UniProtKB-SubCell"/>
</dbReference>
<keyword evidence="2 10" id="KW-1003">Cell membrane</keyword>
<comment type="similarity">
    <text evidence="10">Belongs to the GTP-binding SRP family. FtsY subfamily.</text>
</comment>
<organism evidence="15 16">
    <name type="scientific">Actibacterium naphthalenivorans</name>
    <dbReference type="NCBI Taxonomy" id="1614693"/>
    <lineage>
        <taxon>Bacteria</taxon>
        <taxon>Pseudomonadati</taxon>
        <taxon>Pseudomonadota</taxon>
        <taxon>Alphaproteobacteria</taxon>
        <taxon>Rhodobacterales</taxon>
        <taxon>Roseobacteraceae</taxon>
        <taxon>Actibacterium</taxon>
    </lineage>
</organism>
<keyword evidence="3 10" id="KW-0963">Cytoplasm</keyword>